<accession>A0A6L9S7K1</accession>
<evidence type="ECO:0000313" key="1">
    <source>
        <dbReference type="EMBL" id="NEE00634.1"/>
    </source>
</evidence>
<dbReference type="RefSeq" id="WP_163736685.1">
    <property type="nucleotide sequence ID" value="NZ_JAAGOA010000006.1"/>
</dbReference>
<protein>
    <submittedName>
        <fullName evidence="1">DUF1016 domain-containing protein</fullName>
    </submittedName>
</protein>
<gene>
    <name evidence="1" type="ORF">G1H10_10685</name>
</gene>
<sequence>MSESHNAPASVEAVVDTKAYQSLIDRLSQRIGDAQNRAARAVNTELVMLY</sequence>
<dbReference type="AlphaFoldDB" id="A0A6L9S7K1"/>
<dbReference type="Proteomes" id="UP000475214">
    <property type="component" value="Unassembled WGS sequence"/>
</dbReference>
<name>A0A6L9S7K1_9ACTN</name>
<reference evidence="1 2" key="1">
    <citation type="submission" date="2020-02" db="EMBL/GenBank/DDBJ databases">
        <authorList>
            <person name="Li X.-J."/>
            <person name="Han X.-M."/>
        </authorList>
    </citation>
    <scope>NUCLEOTIDE SEQUENCE [LARGE SCALE GENOMIC DNA]</scope>
    <source>
        <strain evidence="1 2">CCTCC AB 2017055</strain>
    </source>
</reference>
<comment type="caution">
    <text evidence="1">The sequence shown here is derived from an EMBL/GenBank/DDBJ whole genome shotgun (WGS) entry which is preliminary data.</text>
</comment>
<organism evidence="1 2">
    <name type="scientific">Phytoactinopolyspora halotolerans</name>
    <dbReference type="NCBI Taxonomy" id="1981512"/>
    <lineage>
        <taxon>Bacteria</taxon>
        <taxon>Bacillati</taxon>
        <taxon>Actinomycetota</taxon>
        <taxon>Actinomycetes</taxon>
        <taxon>Jiangellales</taxon>
        <taxon>Jiangellaceae</taxon>
        <taxon>Phytoactinopolyspora</taxon>
    </lineage>
</organism>
<keyword evidence="2" id="KW-1185">Reference proteome</keyword>
<evidence type="ECO:0000313" key="2">
    <source>
        <dbReference type="Proteomes" id="UP000475214"/>
    </source>
</evidence>
<proteinExistence type="predicted"/>
<dbReference type="EMBL" id="JAAGOA010000006">
    <property type="protein sequence ID" value="NEE00634.1"/>
    <property type="molecule type" value="Genomic_DNA"/>
</dbReference>